<feature type="compositionally biased region" description="Basic and acidic residues" evidence="4">
    <location>
        <begin position="299"/>
        <end position="312"/>
    </location>
</feature>
<dbReference type="Proteomes" id="UP001488838">
    <property type="component" value="Unassembled WGS sequence"/>
</dbReference>
<dbReference type="GO" id="GO:0005654">
    <property type="term" value="C:nucleoplasm"/>
    <property type="evidence" value="ECO:0007669"/>
    <property type="project" value="TreeGrafter"/>
</dbReference>
<keyword evidence="8" id="KW-1185">Reference proteome</keyword>
<evidence type="ECO:0000256" key="4">
    <source>
        <dbReference type="SAM" id="MobiDB-lite"/>
    </source>
</evidence>
<dbReference type="FunFam" id="1.10.533.10:FF:000011">
    <property type="entry name" value="Myeloid cell nuclear differentiation antigen"/>
    <property type="match status" value="1"/>
</dbReference>
<dbReference type="PROSITE" id="PS50824">
    <property type="entry name" value="DAPIN"/>
    <property type="match status" value="1"/>
</dbReference>
<gene>
    <name evidence="7" type="ORF">U0070_021127</name>
</gene>
<dbReference type="InterPro" id="IPR012340">
    <property type="entry name" value="NA-bd_OB-fold"/>
</dbReference>
<dbReference type="GO" id="GO:0035458">
    <property type="term" value="P:cellular response to interferon-beta"/>
    <property type="evidence" value="ECO:0007669"/>
    <property type="project" value="InterPro"/>
</dbReference>
<evidence type="ECO:0000313" key="7">
    <source>
        <dbReference type="EMBL" id="KAK7801182.1"/>
    </source>
</evidence>
<evidence type="ECO:0000259" key="6">
    <source>
        <dbReference type="PROSITE" id="PS50834"/>
    </source>
</evidence>
<organism evidence="7 8">
    <name type="scientific">Myodes glareolus</name>
    <name type="common">Bank vole</name>
    <name type="synonym">Clethrionomys glareolus</name>
    <dbReference type="NCBI Taxonomy" id="447135"/>
    <lineage>
        <taxon>Eukaryota</taxon>
        <taxon>Metazoa</taxon>
        <taxon>Chordata</taxon>
        <taxon>Craniata</taxon>
        <taxon>Vertebrata</taxon>
        <taxon>Euteleostomi</taxon>
        <taxon>Mammalia</taxon>
        <taxon>Eutheria</taxon>
        <taxon>Euarchontoglires</taxon>
        <taxon>Glires</taxon>
        <taxon>Rodentia</taxon>
        <taxon>Myomorpha</taxon>
        <taxon>Muroidea</taxon>
        <taxon>Cricetidae</taxon>
        <taxon>Arvicolinae</taxon>
        <taxon>Myodes</taxon>
    </lineage>
</organism>
<evidence type="ECO:0000256" key="3">
    <source>
        <dbReference type="ARBA" id="ARBA00023242"/>
    </source>
</evidence>
<feature type="region of interest" description="Disordered" evidence="4">
    <location>
        <begin position="84"/>
        <end position="202"/>
    </location>
</feature>
<dbReference type="Gene3D" id="1.10.533.10">
    <property type="entry name" value="Death Domain, Fas"/>
    <property type="match status" value="1"/>
</dbReference>
<dbReference type="GO" id="GO:0005829">
    <property type="term" value="C:cytosol"/>
    <property type="evidence" value="ECO:0007669"/>
    <property type="project" value="TreeGrafter"/>
</dbReference>
<evidence type="ECO:0000313" key="8">
    <source>
        <dbReference type="Proteomes" id="UP001488838"/>
    </source>
</evidence>
<feature type="compositionally biased region" description="Polar residues" evidence="4">
    <location>
        <begin position="108"/>
        <end position="118"/>
    </location>
</feature>
<dbReference type="InterPro" id="IPR004021">
    <property type="entry name" value="HIN200/IF120x"/>
</dbReference>
<dbReference type="CDD" id="cd08305">
    <property type="entry name" value="Pyrin"/>
    <property type="match status" value="1"/>
</dbReference>
<dbReference type="GO" id="GO:0002218">
    <property type="term" value="P:activation of innate immune response"/>
    <property type="evidence" value="ECO:0007669"/>
    <property type="project" value="InterPro"/>
</dbReference>
<dbReference type="InterPro" id="IPR011029">
    <property type="entry name" value="DEATH-like_dom_sf"/>
</dbReference>
<dbReference type="InterPro" id="IPR040205">
    <property type="entry name" value="HIN-200"/>
</dbReference>
<dbReference type="InterPro" id="IPR004020">
    <property type="entry name" value="DAPIN"/>
</dbReference>
<keyword evidence="3" id="KW-0539">Nucleus</keyword>
<feature type="domain" description="HIN-200" evidence="6">
    <location>
        <begin position="298"/>
        <end position="496"/>
    </location>
</feature>
<feature type="domain" description="Pyrin" evidence="5">
    <location>
        <begin position="1"/>
        <end position="87"/>
    </location>
</feature>
<feature type="compositionally biased region" description="Basic residues" evidence="4">
    <location>
        <begin position="84"/>
        <end position="103"/>
    </location>
</feature>
<dbReference type="PANTHER" id="PTHR12200">
    <property type="entry name" value="INTERFERON-INDUCIBLE PROTEIN AIM2 FAMILY MEMBER"/>
    <property type="match status" value="1"/>
</dbReference>
<comment type="similarity">
    <text evidence="2">Belongs to the HIN-200 family.</text>
</comment>
<dbReference type="Pfam" id="PF02758">
    <property type="entry name" value="PYRIN"/>
    <property type="match status" value="1"/>
</dbReference>
<reference evidence="7 8" key="1">
    <citation type="journal article" date="2023" name="bioRxiv">
        <title>Conserved and derived expression patterns and positive selection on dental genes reveal complex evolutionary context of ever-growing rodent molars.</title>
        <authorList>
            <person name="Calamari Z.T."/>
            <person name="Song A."/>
            <person name="Cohen E."/>
            <person name="Akter M."/>
            <person name="Roy R.D."/>
            <person name="Hallikas O."/>
            <person name="Christensen M.M."/>
            <person name="Li P."/>
            <person name="Marangoni P."/>
            <person name="Jernvall J."/>
            <person name="Klein O.D."/>
        </authorList>
    </citation>
    <scope>NUCLEOTIDE SEQUENCE [LARGE SCALE GENOMIC DNA]</scope>
    <source>
        <strain evidence="7">V071</strain>
    </source>
</reference>
<evidence type="ECO:0000259" key="5">
    <source>
        <dbReference type="PROSITE" id="PS50824"/>
    </source>
</evidence>
<name>A0AAW0HE18_MYOGA</name>
<comment type="subcellular location">
    <subcellularLocation>
        <location evidence="1">Nucleus</location>
    </subcellularLocation>
</comment>
<dbReference type="FunFam" id="2.40.50.140:FF:000101">
    <property type="entry name" value="Myeloid cell nuclear differentiation antigen"/>
    <property type="match status" value="1"/>
</dbReference>
<dbReference type="SUPFAM" id="SSF159141">
    <property type="entry name" value="HIN-2000 domain-like"/>
    <property type="match status" value="2"/>
</dbReference>
<accession>A0AAW0HE18</accession>
<protein>
    <submittedName>
        <fullName evidence="7">Uncharacterized protein</fullName>
    </submittedName>
</protein>
<proteinExistence type="inferred from homology"/>
<feature type="region of interest" description="Disordered" evidence="4">
    <location>
        <begin position="284"/>
        <end position="312"/>
    </location>
</feature>
<dbReference type="GO" id="GO:0003690">
    <property type="term" value="F:double-stranded DNA binding"/>
    <property type="evidence" value="ECO:0007669"/>
    <property type="project" value="TreeGrafter"/>
</dbReference>
<sequence length="505" mass="56973">MSEFKKIVLLKGLECMEDYHFRIIKSLLRTELHLSENMHNDYDRIKIADKMEETFPKDAGLNKLIEICQEIKDLKGLVENLKKEKAKVKKPNKGKVKTAVKKRKQEEASSSQSLSTDNEPNKNKLSSKKKSKTSTGTEGGKKRKLTQEQSQLPEAPENNTQKDESCLQTPHKPPPIPPSSSSNKKQKRKSIKSESTVKTEISQEEQQLLEFSATSNSSATRELQNHQGLLTTAFSSLSLQILQTPPCLALKTSQGSPAPPCQNFLASPVSDSSIHLNSHFHLIPSSGVQAPQTPRRGKIPKEPAKEEGHHQDPKEVMVLKVTEPFTYDLNDGKRMFHATVATENEFFRVKIFDPDLKNKFIPNKIIAISNYFGKNGFLEIHEASCVSDVDKSRTMNISKTLRQRANATPKIKDLFLQAKGTYVNGEFVVYEKTERDSFIYYGIEDKTEKMDVVVYGRLTSVKCEPGQKLRLVCFELSSSEDKPQLKSARHSNMQVVNVKKKVPQT</sequence>
<evidence type="ECO:0000256" key="1">
    <source>
        <dbReference type="ARBA" id="ARBA00004123"/>
    </source>
</evidence>
<evidence type="ECO:0000256" key="2">
    <source>
        <dbReference type="ARBA" id="ARBA00008647"/>
    </source>
</evidence>
<dbReference type="EMBL" id="JBBHLL010000516">
    <property type="protein sequence ID" value="KAK7801182.1"/>
    <property type="molecule type" value="Genomic_DNA"/>
</dbReference>
<comment type="caution">
    <text evidence="7">The sequence shown here is derived from an EMBL/GenBank/DDBJ whole genome shotgun (WGS) entry which is preliminary data.</text>
</comment>
<dbReference type="FunFam" id="2.40.50.140:FF:000500">
    <property type="entry name" value="Interferon-activable protein 202"/>
    <property type="match status" value="1"/>
</dbReference>
<dbReference type="SMART" id="SM01289">
    <property type="entry name" value="PYRIN"/>
    <property type="match status" value="1"/>
</dbReference>
<dbReference type="PROSITE" id="PS50834">
    <property type="entry name" value="HIN_200"/>
    <property type="match status" value="1"/>
</dbReference>
<dbReference type="AlphaFoldDB" id="A0AAW0HE18"/>
<dbReference type="Gene3D" id="2.40.50.140">
    <property type="entry name" value="Nucleic acid-binding proteins"/>
    <property type="match status" value="2"/>
</dbReference>
<dbReference type="PANTHER" id="PTHR12200:SF24">
    <property type="entry name" value="INTERFERON ACTIVATED GENE 207-RELATED"/>
    <property type="match status" value="1"/>
</dbReference>
<dbReference type="Pfam" id="PF02760">
    <property type="entry name" value="HIN"/>
    <property type="match status" value="1"/>
</dbReference>